<reference evidence="4" key="1">
    <citation type="submission" date="2016-12" db="EMBL/GenBank/DDBJ databases">
        <authorList>
            <person name="Varghese N."/>
            <person name="Submissions S."/>
        </authorList>
    </citation>
    <scope>NUCLEOTIDE SEQUENCE [LARGE SCALE GENOMIC DNA]</scope>
    <source>
        <strain evidence="4">DSM 13020</strain>
    </source>
</reference>
<keyword evidence="2" id="KW-0119">Carbohydrate metabolism</keyword>
<proteinExistence type="predicted"/>
<dbReference type="Proteomes" id="UP000184207">
    <property type="component" value="Unassembled WGS sequence"/>
</dbReference>
<dbReference type="EMBL" id="FRDJ01000004">
    <property type="protein sequence ID" value="SHN59180.1"/>
    <property type="molecule type" value="Genomic_DNA"/>
</dbReference>
<protein>
    <submittedName>
        <fullName evidence="3">L-fucose isomerase</fullName>
    </submittedName>
</protein>
<evidence type="ECO:0000256" key="1">
    <source>
        <dbReference type="ARBA" id="ARBA00023235"/>
    </source>
</evidence>
<dbReference type="STRING" id="1121883.SAMN02745226_01027"/>
<evidence type="ECO:0000313" key="3">
    <source>
        <dbReference type="EMBL" id="SHN59180.1"/>
    </source>
</evidence>
<dbReference type="PANTHER" id="PTHR36120:SF1">
    <property type="entry name" value="L-FUCOSE ISOMERASE C-TERMINAL DOMAIN-CONTAINING PROTEIN"/>
    <property type="match status" value="1"/>
</dbReference>
<dbReference type="InterPro" id="IPR009015">
    <property type="entry name" value="Fucose_isomerase_N/cen_sf"/>
</dbReference>
<evidence type="ECO:0000256" key="2">
    <source>
        <dbReference type="ARBA" id="ARBA00023277"/>
    </source>
</evidence>
<dbReference type="GO" id="GO:0005737">
    <property type="term" value="C:cytoplasm"/>
    <property type="evidence" value="ECO:0007669"/>
    <property type="project" value="InterPro"/>
</dbReference>
<keyword evidence="4" id="KW-1185">Reference proteome</keyword>
<dbReference type="OrthoDB" id="5838738at2"/>
<dbReference type="GO" id="GO:0005996">
    <property type="term" value="P:monosaccharide metabolic process"/>
    <property type="evidence" value="ECO:0007669"/>
    <property type="project" value="InterPro"/>
</dbReference>
<organism evidence="3 4">
    <name type="scientific">Fervidobacterium gondwanense DSM 13020</name>
    <dbReference type="NCBI Taxonomy" id="1121883"/>
    <lineage>
        <taxon>Bacteria</taxon>
        <taxon>Thermotogati</taxon>
        <taxon>Thermotogota</taxon>
        <taxon>Thermotogae</taxon>
        <taxon>Thermotogales</taxon>
        <taxon>Fervidobacteriaceae</taxon>
        <taxon>Fervidobacterium</taxon>
    </lineage>
</organism>
<dbReference type="GO" id="GO:0016861">
    <property type="term" value="F:intramolecular oxidoreductase activity, interconverting aldoses and ketoses"/>
    <property type="evidence" value="ECO:0007669"/>
    <property type="project" value="InterPro"/>
</dbReference>
<accession>A0A1M7SL46</accession>
<dbReference type="AlphaFoldDB" id="A0A1M7SL46"/>
<gene>
    <name evidence="3" type="ORF">SAMN02745226_01027</name>
</gene>
<dbReference type="SUPFAM" id="SSF53743">
    <property type="entry name" value="FucI/AraA N-terminal and middle domains"/>
    <property type="match status" value="1"/>
</dbReference>
<name>A0A1M7SL46_FERGO</name>
<keyword evidence="1 3" id="KW-0413">Isomerase</keyword>
<sequence>MKKKLKVGLVGVIQLNYRGNKQEVYQRSVEGLKKLSQEMGFEFYWRKDFVVTKKDALEALNEMERENVDLLLVQSTSFSSGYLIQILGQTKAYLGLWAVPEITNSGPLPLNSFCNMNLNMSILDRYMPYLEKDAKWFYGFPEDELFRRRFEVTIRALRSIKNIQGSNYALVGGRAPGFDNLFYDPREFMKKFRVSVDEIEFGDLKKMFLEQNEIKVKAVENEIREKYNIADDFTKGFLEKMARLVSAVRELSEKGNYDGLAISCWPRFRSELGMVPCGAYAFLSDEGNTTVCEGDIISLLSMKMLEYVADYPAILMDLSSFDTNDNSIFLWHCGIGSRYYSKNVPVLERHFNPGPYTEDRGWLTMAPVSSMQFAQMPATIARIGNNLSEYFVLSGEFLSNENKPDYDGSRGWFGKLRYFGEEINILDLVNTLLVRKLEHHFPVVKGTWDNEVIEVMNWLSIDPVQKVPYKDYYQNYKKI</sequence>
<dbReference type="PANTHER" id="PTHR36120">
    <property type="entry name" value="FUCOSE ISOMERASE"/>
    <property type="match status" value="1"/>
</dbReference>
<evidence type="ECO:0000313" key="4">
    <source>
        <dbReference type="Proteomes" id="UP000184207"/>
    </source>
</evidence>
<dbReference type="RefSeq" id="WP_072759066.1">
    <property type="nucleotide sequence ID" value="NZ_FRDJ01000004.1"/>
</dbReference>